<accession>A0A1W1CWF1</accession>
<name>A0A1W1CWF1_9ZZZZ</name>
<dbReference type="Gene3D" id="1.25.40.290">
    <property type="entry name" value="ARM repeat domains"/>
    <property type="match status" value="1"/>
</dbReference>
<protein>
    <submittedName>
        <fullName evidence="1">DNA alkylation repair enzyme</fullName>
    </submittedName>
</protein>
<evidence type="ECO:0000313" key="1">
    <source>
        <dbReference type="EMBL" id="SFV70037.1"/>
    </source>
</evidence>
<sequence>MAPLLKDLYNEGYIELLCINIMREYPEFKYTSFKQIIFNTSYKEYALKERMHHISTTLGEFLPKKYSKAIDILKLIFTNMNHKYGLENMIFQDFVEVYGLDSFDTSMRALEVFTHKCSSEFAIRQFILKYEERTMAQMCIWATREDEHLRRFASEGCRPRLPWAIALPAFKSNPASVLKILNLLKDDSSPYVRKSVANNLNDISKDNPQILKDLAKEWIGFSKERDGLLKHGCRTLLKQSDSEVLELFGFTKPKDIFLENFIHHNAVKLGENLEFSFDICSPTTLGKLLIEFVVGFLRKNTKHNKKVFKISEGTYTEKMKKVSKNYSFKAISTRVYYKGEQTLSILINGVVFKEVTFLLH</sequence>
<reference evidence="1" key="1">
    <citation type="submission" date="2016-10" db="EMBL/GenBank/DDBJ databases">
        <authorList>
            <person name="de Groot N.N."/>
        </authorList>
    </citation>
    <scope>NUCLEOTIDE SEQUENCE</scope>
</reference>
<dbReference type="InterPro" id="IPR016024">
    <property type="entry name" value="ARM-type_fold"/>
</dbReference>
<dbReference type="SUPFAM" id="SSF48371">
    <property type="entry name" value="ARM repeat"/>
    <property type="match status" value="1"/>
</dbReference>
<dbReference type="AlphaFoldDB" id="A0A1W1CWF1"/>
<organism evidence="1">
    <name type="scientific">hydrothermal vent metagenome</name>
    <dbReference type="NCBI Taxonomy" id="652676"/>
    <lineage>
        <taxon>unclassified sequences</taxon>
        <taxon>metagenomes</taxon>
        <taxon>ecological metagenomes</taxon>
    </lineage>
</organism>
<dbReference type="EMBL" id="FPHF01000119">
    <property type="protein sequence ID" value="SFV70037.1"/>
    <property type="molecule type" value="Genomic_DNA"/>
</dbReference>
<proteinExistence type="predicted"/>
<gene>
    <name evidence="1" type="ORF">MNB_SM-4-608</name>
</gene>